<dbReference type="InParanoid" id="A0A1S0TNS6"/>
<dbReference type="AlphaFoldDB" id="A0A1S0TNS6"/>
<dbReference type="CTD" id="9948408"/>
<dbReference type="RefSeq" id="XP_003146530.1">
    <property type="nucleotide sequence ID" value="XM_003146482.1"/>
</dbReference>
<dbReference type="EMBL" id="JH712199">
    <property type="protein sequence ID" value="EFO17539.1"/>
    <property type="molecule type" value="Genomic_DNA"/>
</dbReference>
<organism evidence="2">
    <name type="scientific">Loa loa</name>
    <name type="common">Eye worm</name>
    <name type="synonym">Filaria loa</name>
    <dbReference type="NCBI Taxonomy" id="7209"/>
    <lineage>
        <taxon>Eukaryota</taxon>
        <taxon>Metazoa</taxon>
        <taxon>Ecdysozoa</taxon>
        <taxon>Nematoda</taxon>
        <taxon>Chromadorea</taxon>
        <taxon>Rhabditida</taxon>
        <taxon>Spirurina</taxon>
        <taxon>Spiruromorpha</taxon>
        <taxon>Filarioidea</taxon>
        <taxon>Onchocercidae</taxon>
        <taxon>Loa</taxon>
    </lineage>
</organism>
<dbReference type="GeneID" id="9948408"/>
<dbReference type="InterPro" id="IPR027417">
    <property type="entry name" value="P-loop_NTPase"/>
</dbReference>
<dbReference type="PANTHER" id="PTHR47958">
    <property type="entry name" value="ATP-DEPENDENT RNA HELICASE DBP3"/>
    <property type="match status" value="1"/>
</dbReference>
<evidence type="ECO:0000313" key="2">
    <source>
        <dbReference type="EMBL" id="EFO17539.1"/>
    </source>
</evidence>
<name>A0A1S0TNS6_LOALO</name>
<evidence type="ECO:0000259" key="1">
    <source>
        <dbReference type="Pfam" id="PF00271"/>
    </source>
</evidence>
<dbReference type="Gene3D" id="3.40.50.300">
    <property type="entry name" value="P-loop containing nucleotide triphosphate hydrolases"/>
    <property type="match status" value="1"/>
</dbReference>
<gene>
    <name evidence="2" type="ORF">LOAG_10959</name>
</gene>
<feature type="domain" description="Helicase C-terminal" evidence="1">
    <location>
        <begin position="2"/>
        <end position="96"/>
    </location>
</feature>
<reference evidence="2" key="1">
    <citation type="submission" date="2012-04" db="EMBL/GenBank/DDBJ databases">
        <title>The Genome Sequence of Loa loa.</title>
        <authorList>
            <consortium name="The Broad Institute Genome Sequencing Platform"/>
            <consortium name="Broad Institute Genome Sequencing Center for Infectious Disease"/>
            <person name="Nutman T.B."/>
            <person name="Fink D.L."/>
            <person name="Russ C."/>
            <person name="Young S."/>
            <person name="Zeng Q."/>
            <person name="Gargeya S."/>
            <person name="Alvarado L."/>
            <person name="Berlin A."/>
            <person name="Chapman S.B."/>
            <person name="Chen Z."/>
            <person name="Freedman E."/>
            <person name="Gellesch M."/>
            <person name="Goldberg J."/>
            <person name="Griggs A."/>
            <person name="Gujja S."/>
            <person name="Heilman E.R."/>
            <person name="Heiman D."/>
            <person name="Howarth C."/>
            <person name="Mehta T."/>
            <person name="Neiman D."/>
            <person name="Pearson M."/>
            <person name="Roberts A."/>
            <person name="Saif S."/>
            <person name="Shea T."/>
            <person name="Shenoy N."/>
            <person name="Sisk P."/>
            <person name="Stolte C."/>
            <person name="Sykes S."/>
            <person name="White J."/>
            <person name="Yandava C."/>
            <person name="Haas B."/>
            <person name="Henn M.R."/>
            <person name="Nusbaum C."/>
            <person name="Birren B."/>
        </authorList>
    </citation>
    <scope>NUCLEOTIDE SEQUENCE [LARGE SCALE GENOMIC DNA]</scope>
</reference>
<dbReference type="Pfam" id="PF00271">
    <property type="entry name" value="Helicase_C"/>
    <property type="match status" value="1"/>
</dbReference>
<proteinExistence type="predicted"/>
<sequence length="143" mass="16208">MDTLCDLCRTNASVPILICCSMQGTALANAKILRTQNLAVVTLTSEMSSQDIRVAIDTFQTGQVHIMITTGYVRGLIDLKTPMIIINYDLPKPDAYARRINFTGESWIAKRTVFISLVKMTERNKVMQLKRKLGLRWILLYPE</sequence>
<protein>
    <recommendedName>
        <fullName evidence="1">Helicase C-terminal domain-containing protein</fullName>
    </recommendedName>
</protein>
<dbReference type="KEGG" id="loa:LOAG_10959"/>
<dbReference type="OrthoDB" id="5789260at2759"/>
<dbReference type="SUPFAM" id="SSF52540">
    <property type="entry name" value="P-loop containing nucleoside triphosphate hydrolases"/>
    <property type="match status" value="1"/>
</dbReference>
<accession>A0A1S0TNS6</accession>
<dbReference type="InterPro" id="IPR001650">
    <property type="entry name" value="Helicase_C-like"/>
</dbReference>